<dbReference type="InterPro" id="IPR054327">
    <property type="entry name" value="His-kinase-like_sensor"/>
</dbReference>
<dbReference type="Pfam" id="PF22588">
    <property type="entry name" value="dCache_1_like"/>
    <property type="match status" value="1"/>
</dbReference>
<organism evidence="3 4">
    <name type="scientific">Eumeta variegata</name>
    <name type="common">Bagworm moth</name>
    <name type="synonym">Eumeta japonica</name>
    <dbReference type="NCBI Taxonomy" id="151549"/>
    <lineage>
        <taxon>Eukaryota</taxon>
        <taxon>Metazoa</taxon>
        <taxon>Ecdysozoa</taxon>
        <taxon>Arthropoda</taxon>
        <taxon>Hexapoda</taxon>
        <taxon>Insecta</taxon>
        <taxon>Pterygota</taxon>
        <taxon>Neoptera</taxon>
        <taxon>Endopterygota</taxon>
        <taxon>Lepidoptera</taxon>
        <taxon>Glossata</taxon>
        <taxon>Ditrysia</taxon>
        <taxon>Tineoidea</taxon>
        <taxon>Psychidae</taxon>
        <taxon>Oiketicinae</taxon>
        <taxon>Eumeta</taxon>
    </lineage>
</organism>
<evidence type="ECO:0000256" key="1">
    <source>
        <dbReference type="SAM" id="Phobius"/>
    </source>
</evidence>
<name>A0A4C1SR73_EUMVA</name>
<feature type="transmembrane region" description="Helical" evidence="1">
    <location>
        <begin position="120"/>
        <end position="138"/>
    </location>
</feature>
<evidence type="ECO:0000313" key="3">
    <source>
        <dbReference type="EMBL" id="GBP03561.1"/>
    </source>
</evidence>
<keyword evidence="1" id="KW-1133">Transmembrane helix</keyword>
<keyword evidence="4" id="KW-1185">Reference proteome</keyword>
<protein>
    <recommendedName>
        <fullName evidence="2">Histidine kinase-like sensor domain-containing protein</fullName>
    </recommendedName>
</protein>
<dbReference type="EMBL" id="BGZK01003670">
    <property type="protein sequence ID" value="GBP03561.1"/>
    <property type="molecule type" value="Genomic_DNA"/>
</dbReference>
<gene>
    <name evidence="3" type="ORF">EVAR_101249_1</name>
</gene>
<evidence type="ECO:0000259" key="2">
    <source>
        <dbReference type="Pfam" id="PF22588"/>
    </source>
</evidence>
<keyword evidence="1" id="KW-0812">Transmembrane</keyword>
<comment type="caution">
    <text evidence="3">The sequence shown here is derived from an EMBL/GenBank/DDBJ whole genome shotgun (WGS) entry which is preliminary data.</text>
</comment>
<dbReference type="AlphaFoldDB" id="A0A4C1SR73"/>
<reference evidence="3 4" key="1">
    <citation type="journal article" date="2019" name="Commun. Biol.">
        <title>The bagworm genome reveals a unique fibroin gene that provides high tensile strength.</title>
        <authorList>
            <person name="Kono N."/>
            <person name="Nakamura H."/>
            <person name="Ohtoshi R."/>
            <person name="Tomita M."/>
            <person name="Numata K."/>
            <person name="Arakawa K."/>
        </authorList>
    </citation>
    <scope>NUCLEOTIDE SEQUENCE [LARGE SCALE GENOMIC DNA]</scope>
</reference>
<feature type="domain" description="Histidine kinase-like sensor" evidence="2">
    <location>
        <begin position="17"/>
        <end position="102"/>
    </location>
</feature>
<dbReference type="CDD" id="cd12915">
    <property type="entry name" value="PDC2_DGC_like"/>
    <property type="match status" value="1"/>
</dbReference>
<proteinExistence type="predicted"/>
<accession>A0A4C1SR73</accession>
<dbReference type="Gene3D" id="3.30.450.20">
    <property type="entry name" value="PAS domain"/>
    <property type="match status" value="1"/>
</dbReference>
<dbReference type="STRING" id="151549.A0A4C1SR73"/>
<sequence length="173" mass="20061">MMLYNGFIRFCSPPSVDYFRRFYSYYELSDGMCCADAGRHNLYARPMPDSYIGKNLSVSPLFMKILANSDKGSGQWTAALDGKKRIFGFVRSQRYPLVVAAGYDKRALFNHWLKSWVQDLILSLALLLVILLLGTFVLRQARHTLRYQRELTRLRDELTAANRSRKIRHRVTG</sequence>
<evidence type="ECO:0000313" key="4">
    <source>
        <dbReference type="Proteomes" id="UP000299102"/>
    </source>
</evidence>
<keyword evidence="1" id="KW-0472">Membrane</keyword>
<dbReference type="Proteomes" id="UP000299102">
    <property type="component" value="Unassembled WGS sequence"/>
</dbReference>